<sequence length="245" mass="27569">RLKPLCKTMASSNTPKSHKSPKAKKGEISTAQNKTKEKNRDITKEESQKKKNKKPKLINGNSKHPHEKGAEGSGEDGKANVFPMNRIRTMIKGEDPDMRVSQEAVLAINKAVEKFLEQFTQDAYSCCVQDRKKCLSYKHVGLDCMVPSSRVRRPPAHIRCYSTARGSLLLAAPVEHFCFMKGVSLSKQFLLLSSCHDLRAFLLFANVVSKKRRYDFLSDFVPEKVKAEDALRERDAAGNGVFQKI</sequence>
<dbReference type="AlphaFoldDB" id="A0AAQ3N3N0"/>
<dbReference type="GO" id="GO:0006355">
    <property type="term" value="P:regulation of DNA-templated transcription"/>
    <property type="evidence" value="ECO:0007669"/>
    <property type="project" value="TreeGrafter"/>
</dbReference>
<evidence type="ECO:0000313" key="5">
    <source>
        <dbReference type="EMBL" id="WVZ02066.1"/>
    </source>
</evidence>
<feature type="domain" description="Transcription factor CBF/NF-Y/archaeal histone" evidence="4">
    <location>
        <begin position="82"/>
        <end position="140"/>
    </location>
</feature>
<dbReference type="InterPro" id="IPR003958">
    <property type="entry name" value="CBFA_NFYB_domain"/>
</dbReference>
<keyword evidence="2" id="KW-0539">Nucleus</keyword>
<evidence type="ECO:0000313" key="6">
    <source>
        <dbReference type="Proteomes" id="UP001374535"/>
    </source>
</evidence>
<gene>
    <name evidence="5" type="ORF">V8G54_022872</name>
</gene>
<feature type="non-terminal residue" evidence="5">
    <location>
        <position position="1"/>
    </location>
</feature>
<comment type="subcellular location">
    <subcellularLocation>
        <location evidence="1">Nucleus</location>
    </subcellularLocation>
</comment>
<evidence type="ECO:0000256" key="2">
    <source>
        <dbReference type="ARBA" id="ARBA00023242"/>
    </source>
</evidence>
<evidence type="ECO:0000259" key="4">
    <source>
        <dbReference type="Pfam" id="PF00808"/>
    </source>
</evidence>
<name>A0AAQ3N3N0_VIGMU</name>
<feature type="compositionally biased region" description="Basic and acidic residues" evidence="3">
    <location>
        <begin position="67"/>
        <end position="78"/>
    </location>
</feature>
<organism evidence="5 6">
    <name type="scientific">Vigna mungo</name>
    <name type="common">Black gram</name>
    <name type="synonym">Phaseolus mungo</name>
    <dbReference type="NCBI Taxonomy" id="3915"/>
    <lineage>
        <taxon>Eukaryota</taxon>
        <taxon>Viridiplantae</taxon>
        <taxon>Streptophyta</taxon>
        <taxon>Embryophyta</taxon>
        <taxon>Tracheophyta</taxon>
        <taxon>Spermatophyta</taxon>
        <taxon>Magnoliopsida</taxon>
        <taxon>eudicotyledons</taxon>
        <taxon>Gunneridae</taxon>
        <taxon>Pentapetalae</taxon>
        <taxon>rosids</taxon>
        <taxon>fabids</taxon>
        <taxon>Fabales</taxon>
        <taxon>Fabaceae</taxon>
        <taxon>Papilionoideae</taxon>
        <taxon>50 kb inversion clade</taxon>
        <taxon>NPAAA clade</taxon>
        <taxon>indigoferoid/millettioid clade</taxon>
        <taxon>Phaseoleae</taxon>
        <taxon>Vigna</taxon>
    </lineage>
</organism>
<dbReference type="GO" id="GO:0046982">
    <property type="term" value="F:protein heterodimerization activity"/>
    <property type="evidence" value="ECO:0007669"/>
    <property type="project" value="InterPro"/>
</dbReference>
<dbReference type="SUPFAM" id="SSF47113">
    <property type="entry name" value="Histone-fold"/>
    <property type="match status" value="1"/>
</dbReference>
<dbReference type="Proteomes" id="UP001374535">
    <property type="component" value="Chromosome 7"/>
</dbReference>
<protein>
    <recommendedName>
        <fullName evidence="4">Transcription factor CBF/NF-Y/archaeal histone domain-containing protein</fullName>
    </recommendedName>
</protein>
<dbReference type="PANTHER" id="PTHR10252:SF93">
    <property type="entry name" value="DNA POLYMERASE II SUBUNIT B3-1"/>
    <property type="match status" value="1"/>
</dbReference>
<feature type="region of interest" description="Disordered" evidence="3">
    <location>
        <begin position="1"/>
        <end position="81"/>
    </location>
</feature>
<keyword evidence="6" id="KW-1185">Reference proteome</keyword>
<dbReference type="GO" id="GO:0005634">
    <property type="term" value="C:nucleus"/>
    <property type="evidence" value="ECO:0007669"/>
    <property type="project" value="UniProtKB-SubCell"/>
</dbReference>
<evidence type="ECO:0000256" key="3">
    <source>
        <dbReference type="SAM" id="MobiDB-lite"/>
    </source>
</evidence>
<dbReference type="EMBL" id="CP144694">
    <property type="protein sequence ID" value="WVZ02066.1"/>
    <property type="molecule type" value="Genomic_DNA"/>
</dbReference>
<dbReference type="InterPro" id="IPR009072">
    <property type="entry name" value="Histone-fold"/>
</dbReference>
<evidence type="ECO:0000256" key="1">
    <source>
        <dbReference type="ARBA" id="ARBA00004123"/>
    </source>
</evidence>
<dbReference type="InterPro" id="IPR050568">
    <property type="entry name" value="Transcr_DNA_Rep_Reg"/>
</dbReference>
<dbReference type="Pfam" id="PF00808">
    <property type="entry name" value="CBFD_NFYB_HMF"/>
    <property type="match status" value="1"/>
</dbReference>
<dbReference type="Gene3D" id="1.10.20.10">
    <property type="entry name" value="Histone, subunit A"/>
    <property type="match status" value="1"/>
</dbReference>
<dbReference type="GO" id="GO:0000976">
    <property type="term" value="F:transcription cis-regulatory region binding"/>
    <property type="evidence" value="ECO:0007669"/>
    <property type="project" value="TreeGrafter"/>
</dbReference>
<reference evidence="5 6" key="1">
    <citation type="journal article" date="2023" name="Life. Sci Alliance">
        <title>Evolutionary insights into 3D genome organization and epigenetic landscape of Vigna mungo.</title>
        <authorList>
            <person name="Junaid A."/>
            <person name="Singh B."/>
            <person name="Bhatia S."/>
        </authorList>
    </citation>
    <scope>NUCLEOTIDE SEQUENCE [LARGE SCALE GENOMIC DNA]</scope>
    <source>
        <strain evidence="5">Urdbean</strain>
    </source>
</reference>
<feature type="compositionally biased region" description="Basic and acidic residues" evidence="3">
    <location>
        <begin position="34"/>
        <end position="49"/>
    </location>
</feature>
<accession>A0AAQ3N3N0</accession>
<dbReference type="PANTHER" id="PTHR10252">
    <property type="entry name" value="HISTONE-LIKE TRANSCRIPTION FACTOR CCAAT-RELATED"/>
    <property type="match status" value="1"/>
</dbReference>
<proteinExistence type="predicted"/>